<reference evidence="1 2" key="1">
    <citation type="submission" date="2016-03" db="EMBL/GenBank/DDBJ databases">
        <title>Pediococcus and Lactobacillus from brewery environment - whole genome sequencing and assembly.</title>
        <authorList>
            <person name="Behr J."/>
            <person name="Geissler A.J."/>
            <person name="Vogel R.F."/>
        </authorList>
    </citation>
    <scope>NUCLEOTIDE SEQUENCE [LARGE SCALE GENOMIC DNA]</scope>
    <source>
        <strain evidence="1 2">TMW 1.1989</strain>
    </source>
</reference>
<name>A0A192H5J2_9LACO</name>
<dbReference type="STRING" id="375175.AYR53_11050"/>
<evidence type="ECO:0000313" key="1">
    <source>
        <dbReference type="EMBL" id="ANK63256.1"/>
    </source>
</evidence>
<keyword evidence="2" id="KW-1185">Reference proteome</keyword>
<protein>
    <submittedName>
        <fullName evidence="1">Uncharacterized protein</fullName>
    </submittedName>
</protein>
<dbReference type="EMBL" id="CP014873">
    <property type="protein sequence ID" value="ANK63256.1"/>
    <property type="molecule type" value="Genomic_DNA"/>
</dbReference>
<dbReference type="Proteomes" id="UP000078582">
    <property type="component" value="Chromosome"/>
</dbReference>
<dbReference type="AlphaFoldDB" id="A0A192H5J2"/>
<evidence type="ECO:0000313" key="2">
    <source>
        <dbReference type="Proteomes" id="UP000078582"/>
    </source>
</evidence>
<dbReference type="KEGG" id="lbt:AYR52_06385"/>
<dbReference type="GeneID" id="42982797"/>
<sequence length="62" mass="6890">MNNEEIEALIKLTPMKVMTQNMKQVAEAIESSVENNQTDQIADLVKSGNQLLDAISKLSRQS</sequence>
<proteinExistence type="predicted"/>
<gene>
    <name evidence="1" type="ORF">AYR53_11050</name>
</gene>
<dbReference type="RefSeq" id="WP_068225200.1">
    <property type="nucleotide sequence ID" value="NZ_CP014623.1"/>
</dbReference>
<organism evidence="1 2">
    <name type="scientific">Loigolactobacillus backii</name>
    <dbReference type="NCBI Taxonomy" id="375175"/>
    <lineage>
        <taxon>Bacteria</taxon>
        <taxon>Bacillati</taxon>
        <taxon>Bacillota</taxon>
        <taxon>Bacilli</taxon>
        <taxon>Lactobacillales</taxon>
        <taxon>Lactobacillaceae</taxon>
        <taxon>Loigolactobacillus</taxon>
    </lineage>
</organism>
<accession>A0A192H5J2</accession>